<dbReference type="PANTHER" id="PTHR33273">
    <property type="entry name" value="DOMAIN-CONTAINING PROTEIN, PUTATIVE-RELATED"/>
    <property type="match status" value="1"/>
</dbReference>
<keyword evidence="2" id="KW-0695">RNA-directed DNA polymerase</keyword>
<protein>
    <submittedName>
        <fullName evidence="2">RNA-directed DNA polymerase from mobile element jockey</fullName>
    </submittedName>
</protein>
<gene>
    <name evidence="2" type="primary">pol_2980</name>
    <name evidence="2" type="ORF">TNIN_341881</name>
</gene>
<comment type="caution">
    <text evidence="2">The sequence shown here is derived from an EMBL/GenBank/DDBJ whole genome shotgun (WGS) entry which is preliminary data.</text>
</comment>
<dbReference type="OrthoDB" id="6724358at2759"/>
<proteinExistence type="predicted"/>
<sequence length="271" mass="30915">MIKRSTPHHQIVINNNSFETTAIKLIRQNDQPVTIVSAYRPPRKPITVQDLHQIFRNQGYVLVASDLNAKHASWSPLTLQNTSGNIIRRFCDSTEYSLNAPPEPTCFHRNCRSTSIDIAICKGMTITDCSFIPELSSDHTTLSSLRDKIKAKNRIRKAWQITKNPLLKTQLNKMQKDIKKDLNNHTNNKWNELLTVASPDDDSLYTLVKSISKNKTFHVPPIVGPMGLHYSTEDKIDLFADSLESSFQENPEPYDNDLSDHVEERVDNFLS</sequence>
<evidence type="ECO:0000313" key="3">
    <source>
        <dbReference type="Proteomes" id="UP000886998"/>
    </source>
</evidence>
<dbReference type="GO" id="GO:0003964">
    <property type="term" value="F:RNA-directed DNA polymerase activity"/>
    <property type="evidence" value="ECO:0007669"/>
    <property type="project" value="UniProtKB-KW"/>
</dbReference>
<reference evidence="2" key="1">
    <citation type="submission" date="2020-08" db="EMBL/GenBank/DDBJ databases">
        <title>Multicomponent nature underlies the extraordinary mechanical properties of spider dragline silk.</title>
        <authorList>
            <person name="Kono N."/>
            <person name="Nakamura H."/>
            <person name="Mori M."/>
            <person name="Yoshida Y."/>
            <person name="Ohtoshi R."/>
            <person name="Malay A.D."/>
            <person name="Moran D.A.P."/>
            <person name="Tomita M."/>
            <person name="Numata K."/>
            <person name="Arakawa K."/>
        </authorList>
    </citation>
    <scope>NUCLEOTIDE SEQUENCE</scope>
</reference>
<dbReference type="Pfam" id="PF14529">
    <property type="entry name" value="Exo_endo_phos_2"/>
    <property type="match status" value="1"/>
</dbReference>
<dbReference type="AlphaFoldDB" id="A0A8X6Y1R0"/>
<name>A0A8X6Y1R0_9ARAC</name>
<dbReference type="Proteomes" id="UP000886998">
    <property type="component" value="Unassembled WGS sequence"/>
</dbReference>
<dbReference type="EMBL" id="BMAV01014924">
    <property type="protein sequence ID" value="GFY63747.1"/>
    <property type="molecule type" value="Genomic_DNA"/>
</dbReference>
<organism evidence="2 3">
    <name type="scientific">Trichonephila inaurata madagascariensis</name>
    <dbReference type="NCBI Taxonomy" id="2747483"/>
    <lineage>
        <taxon>Eukaryota</taxon>
        <taxon>Metazoa</taxon>
        <taxon>Ecdysozoa</taxon>
        <taxon>Arthropoda</taxon>
        <taxon>Chelicerata</taxon>
        <taxon>Arachnida</taxon>
        <taxon>Araneae</taxon>
        <taxon>Araneomorphae</taxon>
        <taxon>Entelegynae</taxon>
        <taxon>Araneoidea</taxon>
        <taxon>Nephilidae</taxon>
        <taxon>Trichonephila</taxon>
        <taxon>Trichonephila inaurata</taxon>
    </lineage>
</organism>
<dbReference type="Gene3D" id="3.60.10.10">
    <property type="entry name" value="Endonuclease/exonuclease/phosphatase"/>
    <property type="match status" value="1"/>
</dbReference>
<feature type="domain" description="Endonuclease/exonuclease/phosphatase" evidence="1">
    <location>
        <begin position="34"/>
        <end position="140"/>
    </location>
</feature>
<evidence type="ECO:0000259" key="1">
    <source>
        <dbReference type="Pfam" id="PF14529"/>
    </source>
</evidence>
<dbReference type="InterPro" id="IPR005135">
    <property type="entry name" value="Endo/exonuclease/phosphatase"/>
</dbReference>
<dbReference type="InterPro" id="IPR036691">
    <property type="entry name" value="Endo/exonu/phosph_ase_sf"/>
</dbReference>
<evidence type="ECO:0000313" key="2">
    <source>
        <dbReference type="EMBL" id="GFY63747.1"/>
    </source>
</evidence>
<dbReference type="PANTHER" id="PTHR33273:SF2">
    <property type="entry name" value="ENDONUCLEASE_EXONUCLEASE_PHOSPHATASE DOMAIN-CONTAINING PROTEIN"/>
    <property type="match status" value="1"/>
</dbReference>
<keyword evidence="3" id="KW-1185">Reference proteome</keyword>
<accession>A0A8X6Y1R0</accession>
<dbReference type="SUPFAM" id="SSF56219">
    <property type="entry name" value="DNase I-like"/>
    <property type="match status" value="1"/>
</dbReference>
<keyword evidence="2" id="KW-0808">Transferase</keyword>
<keyword evidence="2" id="KW-0548">Nucleotidyltransferase</keyword>